<accession>A0AAQ3U9C3</accession>
<sequence>MVPARLSGSKNLPPGYPCSPVKLAKFSAVRDHGVAHSTDCESGLKKSTQRLDSTHPMSSSCVPSSEPKEKGAMAPGSAPASNHGMPLQACPTKMPSTAAIAHRPWISSASRYHLRNAGSLPSPSGSKPKSPGRLREQSTASWSILSVSGGDPRLLGGGGGDDERAARRRLHHRDVGGIGERAPGAEERGLEHGGGRGGGGGRESHGLG</sequence>
<dbReference type="Proteomes" id="UP001341281">
    <property type="component" value="Chromosome 07"/>
</dbReference>
<dbReference type="EMBL" id="CP144751">
    <property type="protein sequence ID" value="WVZ85925.1"/>
    <property type="molecule type" value="Genomic_DNA"/>
</dbReference>
<evidence type="ECO:0000256" key="1">
    <source>
        <dbReference type="SAM" id="MobiDB-lite"/>
    </source>
</evidence>
<evidence type="ECO:0000313" key="2">
    <source>
        <dbReference type="EMBL" id="WVZ85925.1"/>
    </source>
</evidence>
<dbReference type="AlphaFoldDB" id="A0AAQ3U9C3"/>
<feature type="compositionally biased region" description="Polar residues" evidence="1">
    <location>
        <begin position="137"/>
        <end position="146"/>
    </location>
</feature>
<feature type="compositionally biased region" description="Basic and acidic residues" evidence="1">
    <location>
        <begin position="35"/>
        <end position="44"/>
    </location>
</feature>
<feature type="region of interest" description="Disordered" evidence="1">
    <location>
        <begin position="35"/>
        <end position="84"/>
    </location>
</feature>
<feature type="compositionally biased region" description="Basic and acidic residues" evidence="1">
    <location>
        <begin position="183"/>
        <end position="194"/>
    </location>
</feature>
<proteinExistence type="predicted"/>
<feature type="region of interest" description="Disordered" evidence="1">
    <location>
        <begin position="116"/>
        <end position="208"/>
    </location>
</feature>
<gene>
    <name evidence="2" type="ORF">U9M48_032782</name>
</gene>
<protein>
    <submittedName>
        <fullName evidence="2">Uncharacterized protein</fullName>
    </submittedName>
</protein>
<keyword evidence="3" id="KW-1185">Reference proteome</keyword>
<organism evidence="2 3">
    <name type="scientific">Paspalum notatum var. saurae</name>
    <dbReference type="NCBI Taxonomy" id="547442"/>
    <lineage>
        <taxon>Eukaryota</taxon>
        <taxon>Viridiplantae</taxon>
        <taxon>Streptophyta</taxon>
        <taxon>Embryophyta</taxon>
        <taxon>Tracheophyta</taxon>
        <taxon>Spermatophyta</taxon>
        <taxon>Magnoliopsida</taxon>
        <taxon>Liliopsida</taxon>
        <taxon>Poales</taxon>
        <taxon>Poaceae</taxon>
        <taxon>PACMAD clade</taxon>
        <taxon>Panicoideae</taxon>
        <taxon>Andropogonodae</taxon>
        <taxon>Paspaleae</taxon>
        <taxon>Paspalinae</taxon>
        <taxon>Paspalum</taxon>
    </lineage>
</organism>
<evidence type="ECO:0000313" key="3">
    <source>
        <dbReference type="Proteomes" id="UP001341281"/>
    </source>
</evidence>
<feature type="compositionally biased region" description="Low complexity" evidence="1">
    <location>
        <begin position="121"/>
        <end position="131"/>
    </location>
</feature>
<reference evidence="2 3" key="1">
    <citation type="submission" date="2024-02" db="EMBL/GenBank/DDBJ databases">
        <title>High-quality chromosome-scale genome assembly of Pensacola bahiagrass (Paspalum notatum Flugge var. saurae).</title>
        <authorList>
            <person name="Vega J.M."/>
            <person name="Podio M."/>
            <person name="Orjuela J."/>
            <person name="Siena L.A."/>
            <person name="Pessino S.C."/>
            <person name="Combes M.C."/>
            <person name="Mariac C."/>
            <person name="Albertini E."/>
            <person name="Pupilli F."/>
            <person name="Ortiz J.P.A."/>
            <person name="Leblanc O."/>
        </authorList>
    </citation>
    <scope>NUCLEOTIDE SEQUENCE [LARGE SCALE GENOMIC DNA]</scope>
    <source>
        <strain evidence="2">R1</strain>
        <tissue evidence="2">Leaf</tissue>
    </source>
</reference>
<name>A0AAQ3U9C3_PASNO</name>